<keyword evidence="2" id="KW-1185">Reference proteome</keyword>
<organism evidence="1 2">
    <name type="scientific">Synchytrium endobioticum</name>
    <dbReference type="NCBI Taxonomy" id="286115"/>
    <lineage>
        <taxon>Eukaryota</taxon>
        <taxon>Fungi</taxon>
        <taxon>Fungi incertae sedis</taxon>
        <taxon>Chytridiomycota</taxon>
        <taxon>Chytridiomycota incertae sedis</taxon>
        <taxon>Chytridiomycetes</taxon>
        <taxon>Synchytriales</taxon>
        <taxon>Synchytriaceae</taxon>
        <taxon>Synchytrium</taxon>
    </lineage>
</organism>
<accession>A0A507DPD3</accession>
<protein>
    <submittedName>
        <fullName evidence="1">Uncharacterized protein</fullName>
    </submittedName>
</protein>
<comment type="caution">
    <text evidence="1">The sequence shown here is derived from an EMBL/GenBank/DDBJ whole genome shotgun (WGS) entry which is preliminary data.</text>
</comment>
<dbReference type="EMBL" id="QEAN01000022">
    <property type="protein sequence ID" value="TPX53105.1"/>
    <property type="molecule type" value="Genomic_DNA"/>
</dbReference>
<evidence type="ECO:0000313" key="2">
    <source>
        <dbReference type="Proteomes" id="UP000317494"/>
    </source>
</evidence>
<dbReference type="VEuPathDB" id="FungiDB:SeMB42_g01005"/>
<proteinExistence type="predicted"/>
<name>A0A507DPD3_9FUNG</name>
<evidence type="ECO:0000313" key="1">
    <source>
        <dbReference type="EMBL" id="TPX53105.1"/>
    </source>
</evidence>
<reference evidence="1 2" key="1">
    <citation type="journal article" date="2019" name="Sci. Rep.">
        <title>Comparative genomics of chytrid fungi reveal insights into the obligate biotrophic and pathogenic lifestyle of Synchytrium endobioticum.</title>
        <authorList>
            <person name="van de Vossenberg B.T.L.H."/>
            <person name="Warris S."/>
            <person name="Nguyen H.D.T."/>
            <person name="van Gent-Pelzer M.P.E."/>
            <person name="Joly D.L."/>
            <person name="van de Geest H.C."/>
            <person name="Bonants P.J.M."/>
            <person name="Smith D.S."/>
            <person name="Levesque C.A."/>
            <person name="van der Lee T.A.J."/>
        </authorList>
    </citation>
    <scope>NUCLEOTIDE SEQUENCE [LARGE SCALE GENOMIC DNA]</scope>
    <source>
        <strain evidence="1 2">MB42</strain>
    </source>
</reference>
<gene>
    <name evidence="1" type="ORF">SeMB42_g01005</name>
</gene>
<dbReference type="Proteomes" id="UP000317494">
    <property type="component" value="Unassembled WGS sequence"/>
</dbReference>
<sequence>MYLPVSPLHALSIRNTVLSLHLIVARRARYTGNSGYALLKGLSCIPPLTEQSSYKFHLTLRMARSGQMAAYRAAITDLTGCRRT</sequence>
<dbReference type="AlphaFoldDB" id="A0A507DPD3"/>